<organism evidence="3 4">
    <name type="scientific">Polypedilum vanderplanki</name>
    <name type="common">Sleeping chironomid midge</name>
    <dbReference type="NCBI Taxonomy" id="319348"/>
    <lineage>
        <taxon>Eukaryota</taxon>
        <taxon>Metazoa</taxon>
        <taxon>Ecdysozoa</taxon>
        <taxon>Arthropoda</taxon>
        <taxon>Hexapoda</taxon>
        <taxon>Insecta</taxon>
        <taxon>Pterygota</taxon>
        <taxon>Neoptera</taxon>
        <taxon>Endopterygota</taxon>
        <taxon>Diptera</taxon>
        <taxon>Nematocera</taxon>
        <taxon>Chironomoidea</taxon>
        <taxon>Chironomidae</taxon>
        <taxon>Chironominae</taxon>
        <taxon>Polypedilum</taxon>
        <taxon>Polypedilum</taxon>
    </lineage>
</organism>
<dbReference type="InterPro" id="IPR005303">
    <property type="entry name" value="MOCOS_middle"/>
</dbReference>
<accession>A0A9J6CMI2</accession>
<feature type="domain" description="MOSC" evidence="2">
    <location>
        <begin position="185"/>
        <end position="342"/>
    </location>
</feature>
<dbReference type="OrthoDB" id="17255at2759"/>
<dbReference type="InterPro" id="IPR011037">
    <property type="entry name" value="Pyrv_Knase-like_insert_dom_sf"/>
</dbReference>
<keyword evidence="1" id="KW-0472">Membrane</keyword>
<evidence type="ECO:0000313" key="4">
    <source>
        <dbReference type="Proteomes" id="UP001107558"/>
    </source>
</evidence>
<protein>
    <recommendedName>
        <fullName evidence="2">MOSC domain-containing protein</fullName>
    </recommendedName>
</protein>
<evidence type="ECO:0000313" key="3">
    <source>
        <dbReference type="EMBL" id="KAG5683173.1"/>
    </source>
</evidence>
<keyword evidence="1" id="KW-1133">Transmembrane helix</keyword>
<dbReference type="GO" id="GO:0030170">
    <property type="term" value="F:pyridoxal phosphate binding"/>
    <property type="evidence" value="ECO:0007669"/>
    <property type="project" value="InterPro"/>
</dbReference>
<feature type="transmembrane region" description="Helical" evidence="1">
    <location>
        <begin position="15"/>
        <end position="33"/>
    </location>
</feature>
<dbReference type="SUPFAM" id="SSF50800">
    <property type="entry name" value="PK beta-barrel domain-like"/>
    <property type="match status" value="1"/>
</dbReference>
<dbReference type="SUPFAM" id="SSF141673">
    <property type="entry name" value="MOSC N-terminal domain-like"/>
    <property type="match status" value="1"/>
</dbReference>
<dbReference type="EMBL" id="JADBJN010000001">
    <property type="protein sequence ID" value="KAG5683173.1"/>
    <property type="molecule type" value="Genomic_DNA"/>
</dbReference>
<dbReference type="InterPro" id="IPR005302">
    <property type="entry name" value="MoCF_Sase_C"/>
</dbReference>
<evidence type="ECO:0000256" key="1">
    <source>
        <dbReference type="SAM" id="Phobius"/>
    </source>
</evidence>
<keyword evidence="4" id="KW-1185">Reference proteome</keyword>
<name>A0A9J6CMI2_POLVA</name>
<evidence type="ECO:0000259" key="2">
    <source>
        <dbReference type="PROSITE" id="PS51340"/>
    </source>
</evidence>
<dbReference type="PANTHER" id="PTHR14237:SF19">
    <property type="entry name" value="MITOCHONDRIAL AMIDOXIME REDUCING COMPONENT 1"/>
    <property type="match status" value="1"/>
</dbReference>
<dbReference type="Pfam" id="PF03473">
    <property type="entry name" value="MOSC"/>
    <property type="match status" value="1"/>
</dbReference>
<gene>
    <name evidence="3" type="ORF">PVAND_012470</name>
</gene>
<reference evidence="3" key="1">
    <citation type="submission" date="2021-03" db="EMBL/GenBank/DDBJ databases">
        <title>Chromosome level genome of the anhydrobiotic midge Polypedilum vanderplanki.</title>
        <authorList>
            <person name="Yoshida Y."/>
            <person name="Kikawada T."/>
            <person name="Gusev O."/>
        </authorList>
    </citation>
    <scope>NUCLEOTIDE SEQUENCE</scope>
    <source>
        <strain evidence="3">NIAS01</strain>
        <tissue evidence="3">Whole body or cell culture</tissue>
    </source>
</reference>
<dbReference type="GO" id="GO:0030151">
    <property type="term" value="F:molybdenum ion binding"/>
    <property type="evidence" value="ECO:0007669"/>
    <property type="project" value="InterPro"/>
</dbReference>
<keyword evidence="1" id="KW-0812">Transmembrane</keyword>
<dbReference type="PANTHER" id="PTHR14237">
    <property type="entry name" value="MOLYBDOPTERIN COFACTOR SULFURASE MOSC"/>
    <property type="match status" value="1"/>
</dbReference>
<dbReference type="Pfam" id="PF03476">
    <property type="entry name" value="MOSC_N"/>
    <property type="match status" value="1"/>
</dbReference>
<dbReference type="GO" id="GO:0003824">
    <property type="term" value="F:catalytic activity"/>
    <property type="evidence" value="ECO:0007669"/>
    <property type="project" value="InterPro"/>
</dbReference>
<dbReference type="Proteomes" id="UP001107558">
    <property type="component" value="Chromosome 1"/>
</dbReference>
<proteinExistence type="predicted"/>
<dbReference type="PROSITE" id="PS51340">
    <property type="entry name" value="MOSC"/>
    <property type="match status" value="1"/>
</dbReference>
<sequence>MSRLIEILEHPHTKIAIASLAAVAVVGGVVYYMKKNELLFFKQRPKNWIKVGNLANDLWIFPIKSCGGIPLKEIDCNMLGPHKGRFLRDRVFMVVRSSNNEFTTARTYPKMILIKPTIENNIMSLNAPGMDEIKIDIDKLYESKNKLIATVWKDKAPVVDCGDEVAKWFSQYISDKKDGFRLVFYPSNEPKPEITKRVKMFKAAERKDTGSLQDETSYMMMNMASFDDLNTKLEQPVGSLQFRPNFVVTGTREQLKPWDEDNWKFVKIGNDAVFQKVEPCLRCYMTIIDPETGERNKKEEPLKTLKSFRIFKNINKQSPLFGIHLGLKSTGTIRSGDAVYVSY</sequence>
<dbReference type="AlphaFoldDB" id="A0A9J6CMI2"/>
<comment type="caution">
    <text evidence="3">The sequence shown here is derived from an EMBL/GenBank/DDBJ whole genome shotgun (WGS) entry which is preliminary data.</text>
</comment>